<feature type="transmembrane region" description="Helical" evidence="5">
    <location>
        <begin position="73"/>
        <end position="95"/>
    </location>
</feature>
<dbReference type="InterPro" id="IPR036259">
    <property type="entry name" value="MFS_trans_sf"/>
</dbReference>
<reference evidence="6" key="1">
    <citation type="submission" date="2023-07" db="EMBL/GenBank/DDBJ databases">
        <title>Black Yeasts Isolated from many extreme environments.</title>
        <authorList>
            <person name="Coleine C."/>
            <person name="Stajich J.E."/>
            <person name="Selbmann L."/>
        </authorList>
    </citation>
    <scope>NUCLEOTIDE SEQUENCE</scope>
    <source>
        <strain evidence="6">CCFEE 5485</strain>
    </source>
</reference>
<evidence type="ECO:0000256" key="4">
    <source>
        <dbReference type="ARBA" id="ARBA00023136"/>
    </source>
</evidence>
<feature type="transmembrane region" description="Helical" evidence="5">
    <location>
        <begin position="191"/>
        <end position="211"/>
    </location>
</feature>
<accession>A0AAE0TTF0</accession>
<evidence type="ECO:0000256" key="3">
    <source>
        <dbReference type="ARBA" id="ARBA00022989"/>
    </source>
</evidence>
<evidence type="ECO:0000313" key="6">
    <source>
        <dbReference type="EMBL" id="KAK3671884.1"/>
    </source>
</evidence>
<proteinExistence type="predicted"/>
<dbReference type="GO" id="GO:0005886">
    <property type="term" value="C:plasma membrane"/>
    <property type="evidence" value="ECO:0007669"/>
    <property type="project" value="TreeGrafter"/>
</dbReference>
<dbReference type="GO" id="GO:0022857">
    <property type="term" value="F:transmembrane transporter activity"/>
    <property type="evidence" value="ECO:0007669"/>
    <property type="project" value="TreeGrafter"/>
</dbReference>
<comment type="subcellular location">
    <subcellularLocation>
        <location evidence="1">Membrane</location>
        <topology evidence="1">Multi-pass membrane protein</topology>
    </subcellularLocation>
</comment>
<protein>
    <submittedName>
        <fullName evidence="6">Uncharacterized protein</fullName>
    </submittedName>
</protein>
<keyword evidence="7" id="KW-1185">Reference proteome</keyword>
<evidence type="ECO:0000313" key="7">
    <source>
        <dbReference type="Proteomes" id="UP001274830"/>
    </source>
</evidence>
<evidence type="ECO:0000256" key="2">
    <source>
        <dbReference type="ARBA" id="ARBA00022692"/>
    </source>
</evidence>
<dbReference type="AlphaFoldDB" id="A0AAE0TTF0"/>
<keyword evidence="3 5" id="KW-1133">Transmembrane helix</keyword>
<keyword evidence="2 5" id="KW-0812">Transmembrane</keyword>
<evidence type="ECO:0000256" key="5">
    <source>
        <dbReference type="SAM" id="Phobius"/>
    </source>
</evidence>
<dbReference type="PANTHER" id="PTHR23501">
    <property type="entry name" value="MAJOR FACILITATOR SUPERFAMILY"/>
    <property type="match status" value="1"/>
</dbReference>
<comment type="caution">
    <text evidence="6">The sequence shown here is derived from an EMBL/GenBank/DDBJ whole genome shotgun (WGS) entry which is preliminary data.</text>
</comment>
<dbReference type="Proteomes" id="UP001274830">
    <property type="component" value="Unassembled WGS sequence"/>
</dbReference>
<feature type="transmembrane region" description="Helical" evidence="5">
    <location>
        <begin position="20"/>
        <end position="41"/>
    </location>
</feature>
<organism evidence="6 7">
    <name type="scientific">Recurvomyces mirabilis</name>
    <dbReference type="NCBI Taxonomy" id="574656"/>
    <lineage>
        <taxon>Eukaryota</taxon>
        <taxon>Fungi</taxon>
        <taxon>Dikarya</taxon>
        <taxon>Ascomycota</taxon>
        <taxon>Pezizomycotina</taxon>
        <taxon>Dothideomycetes</taxon>
        <taxon>Dothideomycetidae</taxon>
        <taxon>Mycosphaerellales</taxon>
        <taxon>Teratosphaeriaceae</taxon>
        <taxon>Recurvomyces</taxon>
    </lineage>
</organism>
<keyword evidence="4 5" id="KW-0472">Membrane</keyword>
<gene>
    <name evidence="6" type="ORF">LTR78_008250</name>
</gene>
<dbReference type="PANTHER" id="PTHR23501:SF59">
    <property type="entry name" value="MAJOR FACILITATOR SUPERFAMILY (MFS) PROFILE DOMAIN-CONTAINING PROTEIN-RELATED"/>
    <property type="match status" value="1"/>
</dbReference>
<dbReference type="Gene3D" id="1.20.1250.20">
    <property type="entry name" value="MFS general substrate transporter like domains"/>
    <property type="match status" value="1"/>
</dbReference>
<dbReference type="SUPFAM" id="SSF103473">
    <property type="entry name" value="MFS general substrate transporter"/>
    <property type="match status" value="1"/>
</dbReference>
<name>A0AAE0TTF0_9PEZI</name>
<sequence length="235" mass="25589">MIFMLPLWFEPILKLDPIISGALLSACTLAMVLFAVVASIILCYISHIWLILAGWALFVAGMALLSATTTETVVVIFVRIGLLAGAGFGILYPALKVAVQCDATTDDETIHAVPLQGFFSTIGQCFGIAAGSCVFLNWLESSLRRSDLTLDHAEEYARDAVSLANTVAQMPNSRNELQATLAASYGYGVRWVWISLCIIAGIALLLSLVFVKQGRRNSQRRRSRRSLPEAFEFAA</sequence>
<feature type="transmembrane region" description="Helical" evidence="5">
    <location>
        <begin position="48"/>
        <end position="67"/>
    </location>
</feature>
<feature type="transmembrane region" description="Helical" evidence="5">
    <location>
        <begin position="115"/>
        <end position="139"/>
    </location>
</feature>
<dbReference type="EMBL" id="JAUTXT010000038">
    <property type="protein sequence ID" value="KAK3671884.1"/>
    <property type="molecule type" value="Genomic_DNA"/>
</dbReference>
<evidence type="ECO:0000256" key="1">
    <source>
        <dbReference type="ARBA" id="ARBA00004141"/>
    </source>
</evidence>